<proteinExistence type="predicted"/>
<protein>
    <submittedName>
        <fullName evidence="1">Uncharacterized protein</fullName>
    </submittedName>
</protein>
<gene>
    <name evidence="1" type="ORF">Rcae01_05601</name>
</gene>
<organism evidence="1 2">
    <name type="scientific">Novipirellula caenicola</name>
    <dbReference type="NCBI Taxonomy" id="1536901"/>
    <lineage>
        <taxon>Bacteria</taxon>
        <taxon>Pseudomonadati</taxon>
        <taxon>Planctomycetota</taxon>
        <taxon>Planctomycetia</taxon>
        <taxon>Pirellulales</taxon>
        <taxon>Pirellulaceae</taxon>
        <taxon>Novipirellula</taxon>
    </lineage>
</organism>
<evidence type="ECO:0000313" key="2">
    <source>
        <dbReference type="Proteomes" id="UP001416858"/>
    </source>
</evidence>
<evidence type="ECO:0000313" key="1">
    <source>
        <dbReference type="EMBL" id="GAA5510095.1"/>
    </source>
</evidence>
<accession>A0ABP9W0S1</accession>
<keyword evidence="2" id="KW-1185">Reference proteome</keyword>
<dbReference type="EMBL" id="BAABRO010000019">
    <property type="protein sequence ID" value="GAA5510095.1"/>
    <property type="molecule type" value="Genomic_DNA"/>
</dbReference>
<comment type="caution">
    <text evidence="1">The sequence shown here is derived from an EMBL/GenBank/DDBJ whole genome shotgun (WGS) entry which is preliminary data.</text>
</comment>
<dbReference type="Proteomes" id="UP001416858">
    <property type="component" value="Unassembled WGS sequence"/>
</dbReference>
<sequence length="54" mass="6110">MDFLVRQWCIGRTRKSVVRLNQQSVKTCVARDFIRIASLSDLDVGLGKTDVRGT</sequence>
<reference evidence="1 2" key="1">
    <citation type="submission" date="2024-02" db="EMBL/GenBank/DDBJ databases">
        <title>Rhodopirellula caenicola NBRC 110016.</title>
        <authorList>
            <person name="Ichikawa N."/>
            <person name="Katano-Makiyama Y."/>
            <person name="Hidaka K."/>
        </authorList>
    </citation>
    <scope>NUCLEOTIDE SEQUENCE [LARGE SCALE GENOMIC DNA]</scope>
    <source>
        <strain evidence="1 2">NBRC 110016</strain>
    </source>
</reference>
<name>A0ABP9W0S1_9BACT</name>